<evidence type="ECO:0000256" key="6">
    <source>
        <dbReference type="SAM" id="Phobius"/>
    </source>
</evidence>
<evidence type="ECO:0000256" key="1">
    <source>
        <dbReference type="ARBA" id="ARBA00004651"/>
    </source>
</evidence>
<evidence type="ECO:0000256" key="3">
    <source>
        <dbReference type="ARBA" id="ARBA00022692"/>
    </source>
</evidence>
<organism evidence="7 8">
    <name type="scientific">Limoniibacter endophyticus</name>
    <dbReference type="NCBI Taxonomy" id="1565040"/>
    <lineage>
        <taxon>Bacteria</taxon>
        <taxon>Pseudomonadati</taxon>
        <taxon>Pseudomonadota</taxon>
        <taxon>Alphaproteobacteria</taxon>
        <taxon>Hyphomicrobiales</taxon>
        <taxon>Bartonellaceae</taxon>
        <taxon>Limoniibacter</taxon>
    </lineage>
</organism>
<reference evidence="7" key="2">
    <citation type="submission" date="2020-09" db="EMBL/GenBank/DDBJ databases">
        <authorList>
            <person name="Sun Q."/>
            <person name="Kim S."/>
        </authorList>
    </citation>
    <scope>NUCLEOTIDE SEQUENCE</scope>
    <source>
        <strain evidence="7">KCTC 42097</strain>
    </source>
</reference>
<feature type="transmembrane region" description="Helical" evidence="6">
    <location>
        <begin position="40"/>
        <end position="61"/>
    </location>
</feature>
<keyword evidence="5 6" id="KW-0472">Membrane</keyword>
<dbReference type="Pfam" id="PF03706">
    <property type="entry name" value="LPG_synthase_TM"/>
    <property type="match status" value="1"/>
</dbReference>
<gene>
    <name evidence="7" type="ORF">GCM10010136_14580</name>
</gene>
<name>A0A8J3GFV3_9HYPH</name>
<comment type="subcellular location">
    <subcellularLocation>
        <location evidence="1">Cell membrane</location>
        <topology evidence="1">Multi-pass membrane protein</topology>
    </subcellularLocation>
</comment>
<keyword evidence="8" id="KW-1185">Reference proteome</keyword>
<feature type="transmembrane region" description="Helical" evidence="6">
    <location>
        <begin position="279"/>
        <end position="300"/>
    </location>
</feature>
<feature type="transmembrane region" description="Helical" evidence="6">
    <location>
        <begin position="209"/>
        <end position="228"/>
    </location>
</feature>
<sequence length="309" mass="32734">MKLKRYKWLAAPLFALFCLVGVFAFVDWREIARSLAAASPFYLLAGLVLVQVQIVLSALRWRYTAHQLGRSLPAGRAILEYYASSFANMVMPGGVAGDAVRVARSRQEGEGWAGAVQAVMIERFSGQLAFFIVTTAGFFIWPFLDAGDRPPETAHILAVIILICVAVTVSLFGFRRFGPRSVRARIADFTNAAARAYSLPIAAVTQTMLSGTIVASYIASFAAVSAAIGAPLPGAAILTAVPLCLLTMMVPLATGGWGAREAAAAALWPVFGFTADQGVAASILYGAIATLGAAPGLLAYMRKYQAFTG</sequence>
<evidence type="ECO:0008006" key="9">
    <source>
        <dbReference type="Google" id="ProtNLM"/>
    </source>
</evidence>
<evidence type="ECO:0000313" key="8">
    <source>
        <dbReference type="Proteomes" id="UP000641137"/>
    </source>
</evidence>
<reference evidence="7" key="1">
    <citation type="journal article" date="2014" name="Int. J. Syst. Evol. Microbiol.">
        <title>Complete genome sequence of Corynebacterium casei LMG S-19264T (=DSM 44701T), isolated from a smear-ripened cheese.</title>
        <authorList>
            <consortium name="US DOE Joint Genome Institute (JGI-PGF)"/>
            <person name="Walter F."/>
            <person name="Albersmeier A."/>
            <person name="Kalinowski J."/>
            <person name="Ruckert C."/>
        </authorList>
    </citation>
    <scope>NUCLEOTIDE SEQUENCE</scope>
    <source>
        <strain evidence="7">KCTC 42097</strain>
    </source>
</reference>
<dbReference type="InterPro" id="IPR022791">
    <property type="entry name" value="L-PG_synthase/AglD"/>
</dbReference>
<feature type="transmembrane region" description="Helical" evidence="6">
    <location>
        <begin position="128"/>
        <end position="144"/>
    </location>
</feature>
<keyword evidence="3 6" id="KW-0812">Transmembrane</keyword>
<dbReference type="NCBIfam" id="TIGR00374">
    <property type="entry name" value="flippase-like domain"/>
    <property type="match status" value="1"/>
</dbReference>
<dbReference type="EMBL" id="BMZO01000004">
    <property type="protein sequence ID" value="GHC69139.1"/>
    <property type="molecule type" value="Genomic_DNA"/>
</dbReference>
<feature type="transmembrane region" description="Helical" evidence="6">
    <location>
        <begin position="156"/>
        <end position="174"/>
    </location>
</feature>
<dbReference type="AlphaFoldDB" id="A0A8J3GFV3"/>
<evidence type="ECO:0000256" key="2">
    <source>
        <dbReference type="ARBA" id="ARBA00022475"/>
    </source>
</evidence>
<dbReference type="Proteomes" id="UP000641137">
    <property type="component" value="Unassembled WGS sequence"/>
</dbReference>
<accession>A0A8J3GFV3</accession>
<dbReference type="GO" id="GO:0005886">
    <property type="term" value="C:plasma membrane"/>
    <property type="evidence" value="ECO:0007669"/>
    <property type="project" value="UniProtKB-SubCell"/>
</dbReference>
<dbReference type="PANTHER" id="PTHR40277:SF1">
    <property type="entry name" value="BLL5419 PROTEIN"/>
    <property type="match status" value="1"/>
</dbReference>
<feature type="transmembrane region" description="Helical" evidence="6">
    <location>
        <begin position="235"/>
        <end position="259"/>
    </location>
</feature>
<dbReference type="PANTHER" id="PTHR40277">
    <property type="entry name" value="BLL5419 PROTEIN"/>
    <property type="match status" value="1"/>
</dbReference>
<evidence type="ECO:0000313" key="7">
    <source>
        <dbReference type="EMBL" id="GHC69139.1"/>
    </source>
</evidence>
<proteinExistence type="predicted"/>
<evidence type="ECO:0000256" key="5">
    <source>
        <dbReference type="ARBA" id="ARBA00023136"/>
    </source>
</evidence>
<keyword evidence="2" id="KW-1003">Cell membrane</keyword>
<dbReference type="RefSeq" id="WP_189489335.1">
    <property type="nucleotide sequence ID" value="NZ_BMZO01000004.1"/>
</dbReference>
<keyword evidence="4 6" id="KW-1133">Transmembrane helix</keyword>
<protein>
    <recommendedName>
        <fullName evidence="9">Lysylphosphatidylglycerol synthase-like protein</fullName>
    </recommendedName>
</protein>
<comment type="caution">
    <text evidence="7">The sequence shown here is derived from an EMBL/GenBank/DDBJ whole genome shotgun (WGS) entry which is preliminary data.</text>
</comment>
<evidence type="ECO:0000256" key="4">
    <source>
        <dbReference type="ARBA" id="ARBA00022989"/>
    </source>
</evidence>